<dbReference type="Proteomes" id="UP000223913">
    <property type="component" value="Unassembled WGS sequence"/>
</dbReference>
<comment type="caution">
    <text evidence="1">The sequence shown here is derived from an EMBL/GenBank/DDBJ whole genome shotgun (WGS) entry which is preliminary data.</text>
</comment>
<dbReference type="EMBL" id="PDUD01000038">
    <property type="protein sequence ID" value="PHN02651.1"/>
    <property type="molecule type" value="Genomic_DNA"/>
</dbReference>
<evidence type="ECO:0000313" key="2">
    <source>
        <dbReference type="Proteomes" id="UP000223913"/>
    </source>
</evidence>
<gene>
    <name evidence="1" type="ORF">CRP01_31140</name>
</gene>
<organism evidence="1 2">
    <name type="scientific">Flavilitoribacter nigricans (strain ATCC 23147 / DSM 23189 / NBRC 102662 / NCIMB 1420 / SS-2)</name>
    <name type="common">Lewinella nigricans</name>
    <dbReference type="NCBI Taxonomy" id="1122177"/>
    <lineage>
        <taxon>Bacteria</taxon>
        <taxon>Pseudomonadati</taxon>
        <taxon>Bacteroidota</taxon>
        <taxon>Saprospiria</taxon>
        <taxon>Saprospirales</taxon>
        <taxon>Lewinellaceae</taxon>
        <taxon>Flavilitoribacter</taxon>
    </lineage>
</organism>
<sequence>MLNSKLIGILRHFDKYEQNKCKKFVESPYFNRNEELIKLYNFLITMINKDRLEEVKKEEIWKEVVPGKEYDDTRFRKYTSDLSKLVESFLAQQCFDDDKIGKSIYLMESIDKKKIDKLYNSSIRVAKKLSESYPHRSSEHYYHKYEIEKNYYKLTDYDIKRSKVSNVEEIAANLDKFYISEKLKYYCSVLSSQSTVAHKYEIRFIDEIIEHLQENDYEDTPPIAIYLQIYLALKDFDNEEHYFKLKSLLEHYGLLFPLNEASNIYKYALNYCTRKINRGNQKFLHEYFDLYVETLNKEIIFDKGEISPWHFKNIVTTALRLGKFEWTEKFIFKYKDRIPEELRNNAITFNLAQLYFYQKKYNKVIEQLQFVEYDDLSYNINSKTMLIATYYELDEIEPLYSLLESFRVYLNRHKDIAEQIRNLCLNLIKFTKKLVKVLPGDQESIQKLKNEVEATKNIASIRWLREKIAELEGNY</sequence>
<protein>
    <submittedName>
        <fullName evidence="1">Uncharacterized protein</fullName>
    </submittedName>
</protein>
<accession>A0A2D0N296</accession>
<evidence type="ECO:0000313" key="1">
    <source>
        <dbReference type="EMBL" id="PHN02651.1"/>
    </source>
</evidence>
<dbReference type="AlphaFoldDB" id="A0A2D0N296"/>
<proteinExistence type="predicted"/>
<name>A0A2D0N296_FLAN2</name>
<reference evidence="1 2" key="1">
    <citation type="submission" date="2017-10" db="EMBL/GenBank/DDBJ databases">
        <title>The draft genome sequence of Lewinella nigricans NBRC 102662.</title>
        <authorList>
            <person name="Wang K."/>
        </authorList>
    </citation>
    <scope>NUCLEOTIDE SEQUENCE [LARGE SCALE GENOMIC DNA]</scope>
    <source>
        <strain evidence="1 2">NBRC 102662</strain>
    </source>
</reference>
<keyword evidence="2" id="KW-1185">Reference proteome</keyword>